<dbReference type="AlphaFoldDB" id="A0A069QPL5"/>
<feature type="non-terminal residue" evidence="1">
    <location>
        <position position="1"/>
    </location>
</feature>
<evidence type="ECO:0000313" key="1">
    <source>
        <dbReference type="EMBL" id="KDR51781.1"/>
    </source>
</evidence>
<comment type="caution">
    <text evidence="1">The sequence shown here is derived from an EMBL/GenBank/DDBJ whole genome shotgun (WGS) entry which is preliminary data.</text>
</comment>
<name>A0A069QPL5_HOYLO</name>
<protein>
    <submittedName>
        <fullName evidence="1">Uncharacterized protein</fullName>
    </submittedName>
</protein>
<accession>A0A069QPL5</accession>
<organism evidence="1 2">
    <name type="scientific">Hoylesella loescheii DSM 19665 = JCM 12249 = ATCC 15930</name>
    <dbReference type="NCBI Taxonomy" id="1122985"/>
    <lineage>
        <taxon>Bacteria</taxon>
        <taxon>Pseudomonadati</taxon>
        <taxon>Bacteroidota</taxon>
        <taxon>Bacteroidia</taxon>
        <taxon>Bacteroidales</taxon>
        <taxon>Prevotellaceae</taxon>
        <taxon>Hoylesella</taxon>
    </lineage>
</organism>
<evidence type="ECO:0000313" key="2">
    <source>
        <dbReference type="Proteomes" id="UP000027442"/>
    </source>
</evidence>
<reference evidence="1 2" key="1">
    <citation type="submission" date="2013-08" db="EMBL/GenBank/DDBJ databases">
        <authorList>
            <person name="Weinstock G."/>
            <person name="Sodergren E."/>
            <person name="Wylie T."/>
            <person name="Fulton L."/>
            <person name="Fulton R."/>
            <person name="Fronick C."/>
            <person name="O'Laughlin M."/>
            <person name="Godfrey J."/>
            <person name="Miner T."/>
            <person name="Herter B."/>
            <person name="Appelbaum E."/>
            <person name="Cordes M."/>
            <person name="Lek S."/>
            <person name="Wollam A."/>
            <person name="Pepin K.H."/>
            <person name="Palsikar V.B."/>
            <person name="Mitreva M."/>
            <person name="Wilson R.K."/>
        </authorList>
    </citation>
    <scope>NUCLEOTIDE SEQUENCE [LARGE SCALE GENOMIC DNA]</scope>
    <source>
        <strain evidence="1 2">ATCC 15930</strain>
    </source>
</reference>
<keyword evidence="2" id="KW-1185">Reference proteome</keyword>
<dbReference type="HOGENOM" id="CLU_3193167_0_0_10"/>
<sequence>NAHSRNDENANDGRVNWRVREEVLTFEQDLAGKEFMARAVVTCKM</sequence>
<gene>
    <name evidence="1" type="ORF">HMPREF1991_02195</name>
</gene>
<dbReference type="EMBL" id="JNGW01000095">
    <property type="protein sequence ID" value="KDR51781.1"/>
    <property type="molecule type" value="Genomic_DNA"/>
</dbReference>
<dbReference type="Proteomes" id="UP000027442">
    <property type="component" value="Unassembled WGS sequence"/>
</dbReference>
<dbReference type="PATRIC" id="fig|1122985.7.peg.2275"/>
<proteinExistence type="predicted"/>